<keyword evidence="1" id="KW-0472">Membrane</keyword>
<protein>
    <submittedName>
        <fullName evidence="2">Uncharacterized protein</fullName>
    </submittedName>
</protein>
<evidence type="ECO:0000313" key="2">
    <source>
        <dbReference type="EMBL" id="AKN37065.1"/>
    </source>
</evidence>
<evidence type="ECO:0000256" key="1">
    <source>
        <dbReference type="SAM" id="Phobius"/>
    </source>
</evidence>
<sequence length="38" mass="4406">MLSQCESHKKQIVTTPLKRAMPFGIALFLYFSCRLFIS</sequence>
<dbReference type="AlphaFoldDB" id="A0A0H3ZLU2"/>
<accession>A0A0H3ZLU2</accession>
<proteinExistence type="predicted"/>
<dbReference type="EMBL" id="KP795522">
    <property type="protein sequence ID" value="AKN37065.1"/>
    <property type="molecule type" value="Genomic_DNA"/>
</dbReference>
<reference evidence="2" key="1">
    <citation type="journal article" date="2015" name="MBio">
        <title>Eco-Evolutionary Dynamics of Episomes among Ecologically Cohesive Bacterial Populations.</title>
        <authorList>
            <person name="Xue H."/>
            <person name="Cordero O.X."/>
            <person name="Camas F.M."/>
            <person name="Trimble W."/>
            <person name="Meyer F."/>
            <person name="Guglielmini J."/>
            <person name="Rocha E.P."/>
            <person name="Polz M.F."/>
        </authorList>
    </citation>
    <scope>NUCLEOTIDE SEQUENCE</scope>
    <source>
        <strain evidence="2">FF_61</strain>
    </source>
</reference>
<feature type="transmembrane region" description="Helical" evidence="1">
    <location>
        <begin position="20"/>
        <end position="37"/>
    </location>
</feature>
<organism evidence="2">
    <name type="scientific">Vibrio cyclitrophicus</name>
    <dbReference type="NCBI Taxonomy" id="47951"/>
    <lineage>
        <taxon>Bacteria</taxon>
        <taxon>Pseudomonadati</taxon>
        <taxon>Pseudomonadota</taxon>
        <taxon>Gammaproteobacteria</taxon>
        <taxon>Vibrionales</taxon>
        <taxon>Vibrionaceae</taxon>
        <taxon>Vibrio</taxon>
    </lineage>
</organism>
<keyword evidence="1" id="KW-1133">Transmembrane helix</keyword>
<keyword evidence="1" id="KW-0812">Transmembrane</keyword>
<name>A0A0H3ZLU2_9VIBR</name>